<evidence type="ECO:0000313" key="3">
    <source>
        <dbReference type="Proteomes" id="UP000193560"/>
    </source>
</evidence>
<keyword evidence="3" id="KW-1185">Reference proteome</keyword>
<dbReference type="Proteomes" id="UP000193560">
    <property type="component" value="Unassembled WGS sequence"/>
</dbReference>
<organism evidence="2 3">
    <name type="scientific">Absidia repens</name>
    <dbReference type="NCBI Taxonomy" id="90262"/>
    <lineage>
        <taxon>Eukaryota</taxon>
        <taxon>Fungi</taxon>
        <taxon>Fungi incertae sedis</taxon>
        <taxon>Mucoromycota</taxon>
        <taxon>Mucoromycotina</taxon>
        <taxon>Mucoromycetes</taxon>
        <taxon>Mucorales</taxon>
        <taxon>Cunninghamellaceae</taxon>
        <taxon>Absidia</taxon>
    </lineage>
</organism>
<feature type="non-terminal residue" evidence="2">
    <location>
        <position position="107"/>
    </location>
</feature>
<proteinExistence type="predicted"/>
<reference evidence="2 3" key="1">
    <citation type="submission" date="2016-07" db="EMBL/GenBank/DDBJ databases">
        <title>Pervasive Adenine N6-methylation of Active Genes in Fungi.</title>
        <authorList>
            <consortium name="DOE Joint Genome Institute"/>
            <person name="Mondo S.J."/>
            <person name="Dannebaum R.O."/>
            <person name="Kuo R.C."/>
            <person name="Labutti K."/>
            <person name="Haridas S."/>
            <person name="Kuo A."/>
            <person name="Salamov A."/>
            <person name="Ahrendt S.R."/>
            <person name="Lipzen A."/>
            <person name="Sullivan W."/>
            <person name="Andreopoulos W.B."/>
            <person name="Clum A."/>
            <person name="Lindquist E."/>
            <person name="Daum C."/>
            <person name="Ramamoorthy G.K."/>
            <person name="Gryganskyi A."/>
            <person name="Culley D."/>
            <person name="Magnuson J.K."/>
            <person name="James T.Y."/>
            <person name="O'Malley M.A."/>
            <person name="Stajich J.E."/>
            <person name="Spatafora J.W."/>
            <person name="Visel A."/>
            <person name="Grigoriev I.V."/>
        </authorList>
    </citation>
    <scope>NUCLEOTIDE SEQUENCE [LARGE SCALE GENOMIC DNA]</scope>
    <source>
        <strain evidence="2 3">NRRL 1336</strain>
    </source>
</reference>
<feature type="signal peptide" evidence="1">
    <location>
        <begin position="1"/>
        <end position="19"/>
    </location>
</feature>
<comment type="caution">
    <text evidence="2">The sequence shown here is derived from an EMBL/GenBank/DDBJ whole genome shotgun (WGS) entry which is preliminary data.</text>
</comment>
<sequence>MKLFTLILCMAAWMIVVNAEILKFLYKGLPQPTIQKTSQCMPFFDESGRSLQSVIAPSKVYCFFYKDRECHDIATWKEQTHFWAKFGNNPIQYNLPAPQGFVCRGYY</sequence>
<gene>
    <name evidence="2" type="ORF">BCR42DRAFT_425455</name>
</gene>
<protein>
    <submittedName>
        <fullName evidence="2">Uncharacterized protein</fullName>
    </submittedName>
</protein>
<evidence type="ECO:0000313" key="2">
    <source>
        <dbReference type="EMBL" id="ORZ08203.1"/>
    </source>
</evidence>
<dbReference type="EMBL" id="MCGE01000032">
    <property type="protein sequence ID" value="ORZ08203.1"/>
    <property type="molecule type" value="Genomic_DNA"/>
</dbReference>
<evidence type="ECO:0000256" key="1">
    <source>
        <dbReference type="SAM" id="SignalP"/>
    </source>
</evidence>
<name>A0A1X2I373_9FUNG</name>
<keyword evidence="1" id="KW-0732">Signal</keyword>
<accession>A0A1X2I373</accession>
<dbReference type="AlphaFoldDB" id="A0A1X2I373"/>
<feature type="chain" id="PRO_5013185567" evidence="1">
    <location>
        <begin position="20"/>
        <end position="107"/>
    </location>
</feature>